<gene>
    <name evidence="1" type="ORF">DHW31_06180</name>
</gene>
<comment type="caution">
    <text evidence="1">The sequence shown here is derived from an EMBL/GenBank/DDBJ whole genome shotgun (WGS) entry which is preliminary data.</text>
</comment>
<dbReference type="Proteomes" id="UP000263098">
    <property type="component" value="Unassembled WGS sequence"/>
</dbReference>
<dbReference type="EMBL" id="DPVG01000221">
    <property type="protein sequence ID" value="HCK24364.1"/>
    <property type="molecule type" value="Genomic_DNA"/>
</dbReference>
<dbReference type="AlphaFoldDB" id="A0A3D2SEV2"/>
<protein>
    <submittedName>
        <fullName evidence="1">Uncharacterized protein</fullName>
    </submittedName>
</protein>
<name>A0A3D2SEV2_9BACE</name>
<evidence type="ECO:0000313" key="2">
    <source>
        <dbReference type="Proteomes" id="UP000263098"/>
    </source>
</evidence>
<accession>A0A3D2SEV2</accession>
<reference evidence="1 2" key="1">
    <citation type="journal article" date="2018" name="Nat. Biotechnol.">
        <title>A standardized bacterial taxonomy based on genome phylogeny substantially revises the tree of life.</title>
        <authorList>
            <person name="Parks D.H."/>
            <person name="Chuvochina M."/>
            <person name="Waite D.W."/>
            <person name="Rinke C."/>
            <person name="Skarshewski A."/>
            <person name="Chaumeil P.A."/>
            <person name="Hugenholtz P."/>
        </authorList>
    </citation>
    <scope>NUCLEOTIDE SEQUENCE [LARGE SCALE GENOMIC DNA]</scope>
    <source>
        <strain evidence="1">UBA9667</strain>
    </source>
</reference>
<organism evidence="1 2">
    <name type="scientific">Bacteroides graminisolvens</name>
    <dbReference type="NCBI Taxonomy" id="477666"/>
    <lineage>
        <taxon>Bacteria</taxon>
        <taxon>Pseudomonadati</taxon>
        <taxon>Bacteroidota</taxon>
        <taxon>Bacteroidia</taxon>
        <taxon>Bacteroidales</taxon>
        <taxon>Bacteroidaceae</taxon>
        <taxon>Bacteroides</taxon>
    </lineage>
</organism>
<evidence type="ECO:0000313" key="1">
    <source>
        <dbReference type="EMBL" id="HCK24364.1"/>
    </source>
</evidence>
<proteinExistence type="predicted"/>
<sequence length="129" mass="15324">MKKNIRFLKNVKCRIEALPWSIWENEDTIDDLQYDKKRKRLKGEVMHIQNQIRGYILAKYGEGDLLHEFSHYSFFTQGFIADPFNVVNNEAWSDGKKSFLYFTDKLIDFAEAEESVNSIDWRKNITSVH</sequence>